<dbReference type="EMBL" id="PSQE01000003">
    <property type="protein sequence ID" value="RHN69424.1"/>
    <property type="molecule type" value="Genomic_DNA"/>
</dbReference>
<sequence>MFWPFRSCWDENENMIIINYNYLKQKHINNFFLSFVHPSL</sequence>
<dbReference type="AlphaFoldDB" id="A0A396IYD8"/>
<name>A0A396IYD8_MEDTR</name>
<reference evidence="2" key="1">
    <citation type="journal article" date="2018" name="Nat. Plants">
        <title>Whole-genome landscape of Medicago truncatula symbiotic genes.</title>
        <authorList>
            <person name="Pecrix Y."/>
            <person name="Staton S.E."/>
            <person name="Sallet E."/>
            <person name="Lelandais-Briere C."/>
            <person name="Moreau S."/>
            <person name="Carrere S."/>
            <person name="Blein T."/>
            <person name="Jardinaud M.F."/>
            <person name="Latrasse D."/>
            <person name="Zouine M."/>
            <person name="Zahm M."/>
            <person name="Kreplak J."/>
            <person name="Mayjonade B."/>
            <person name="Satge C."/>
            <person name="Perez M."/>
            <person name="Cauet S."/>
            <person name="Marande W."/>
            <person name="Chantry-Darmon C."/>
            <person name="Lopez-Roques C."/>
            <person name="Bouchez O."/>
            <person name="Berard A."/>
            <person name="Debelle F."/>
            <person name="Munos S."/>
            <person name="Bendahmane A."/>
            <person name="Berges H."/>
            <person name="Niebel A."/>
            <person name="Buitink J."/>
            <person name="Frugier F."/>
            <person name="Benhamed M."/>
            <person name="Crespi M."/>
            <person name="Gouzy J."/>
            <person name="Gamas P."/>
        </authorList>
    </citation>
    <scope>NUCLEOTIDE SEQUENCE [LARGE SCALE GENOMIC DNA]</scope>
    <source>
        <strain evidence="2">cv. Jemalong A17</strain>
    </source>
</reference>
<dbReference type="Proteomes" id="UP000265566">
    <property type="component" value="Chromosome 3"/>
</dbReference>
<comment type="caution">
    <text evidence="1">The sequence shown here is derived from an EMBL/GenBank/DDBJ whole genome shotgun (WGS) entry which is preliminary data.</text>
</comment>
<organism evidence="1 2">
    <name type="scientific">Medicago truncatula</name>
    <name type="common">Barrel medic</name>
    <name type="synonym">Medicago tribuloides</name>
    <dbReference type="NCBI Taxonomy" id="3880"/>
    <lineage>
        <taxon>Eukaryota</taxon>
        <taxon>Viridiplantae</taxon>
        <taxon>Streptophyta</taxon>
        <taxon>Embryophyta</taxon>
        <taxon>Tracheophyta</taxon>
        <taxon>Spermatophyta</taxon>
        <taxon>Magnoliopsida</taxon>
        <taxon>eudicotyledons</taxon>
        <taxon>Gunneridae</taxon>
        <taxon>Pentapetalae</taxon>
        <taxon>rosids</taxon>
        <taxon>fabids</taxon>
        <taxon>Fabales</taxon>
        <taxon>Fabaceae</taxon>
        <taxon>Papilionoideae</taxon>
        <taxon>50 kb inversion clade</taxon>
        <taxon>NPAAA clade</taxon>
        <taxon>Hologalegina</taxon>
        <taxon>IRL clade</taxon>
        <taxon>Trifolieae</taxon>
        <taxon>Medicago</taxon>
    </lineage>
</organism>
<accession>A0A396IYD8</accession>
<dbReference type="Gramene" id="rna17894">
    <property type="protein sequence ID" value="RHN69424.1"/>
    <property type="gene ID" value="gene17894"/>
</dbReference>
<evidence type="ECO:0000313" key="2">
    <source>
        <dbReference type="Proteomes" id="UP000265566"/>
    </source>
</evidence>
<protein>
    <submittedName>
        <fullName evidence="1">Uncharacterized protein</fullName>
    </submittedName>
</protein>
<gene>
    <name evidence="1" type="ORF">MtrunA17_Chr3g0124591</name>
</gene>
<proteinExistence type="predicted"/>
<evidence type="ECO:0000313" key="1">
    <source>
        <dbReference type="EMBL" id="RHN69424.1"/>
    </source>
</evidence>